<evidence type="ECO:0000313" key="3">
    <source>
        <dbReference type="Proteomes" id="UP000214646"/>
    </source>
</evidence>
<evidence type="ECO:0000313" key="2">
    <source>
        <dbReference type="EMBL" id="OWK44974.1"/>
    </source>
</evidence>
<reference evidence="3" key="1">
    <citation type="submission" date="2017-06" db="EMBL/GenBank/DDBJ databases">
        <title>Genome analysis of Fimbriiglobus ruber SP5, the first member of the order Planctomycetales with confirmed chitinolytic capability.</title>
        <authorList>
            <person name="Ravin N.V."/>
            <person name="Rakitin A.L."/>
            <person name="Ivanova A.A."/>
            <person name="Beletsky A.V."/>
            <person name="Kulichevskaya I.S."/>
            <person name="Mardanov A.V."/>
            <person name="Dedysh S.N."/>
        </authorList>
    </citation>
    <scope>NUCLEOTIDE SEQUENCE [LARGE SCALE GENOMIC DNA]</scope>
    <source>
        <strain evidence="3">SP5</strain>
    </source>
</reference>
<comment type="caution">
    <text evidence="2">The sequence shown here is derived from an EMBL/GenBank/DDBJ whole genome shotgun (WGS) entry which is preliminary data.</text>
</comment>
<protein>
    <submittedName>
        <fullName evidence="2">Uncharacterized protein</fullName>
    </submittedName>
</protein>
<feature type="transmembrane region" description="Helical" evidence="1">
    <location>
        <begin position="12"/>
        <end position="34"/>
    </location>
</feature>
<accession>A0A225DZH2</accession>
<proteinExistence type="predicted"/>
<keyword evidence="1" id="KW-0472">Membrane</keyword>
<organism evidence="2 3">
    <name type="scientific">Fimbriiglobus ruber</name>
    <dbReference type="NCBI Taxonomy" id="1908690"/>
    <lineage>
        <taxon>Bacteria</taxon>
        <taxon>Pseudomonadati</taxon>
        <taxon>Planctomycetota</taxon>
        <taxon>Planctomycetia</taxon>
        <taxon>Gemmatales</taxon>
        <taxon>Gemmataceae</taxon>
        <taxon>Fimbriiglobus</taxon>
    </lineage>
</organism>
<sequence>MFRRLWNDDQGAIITVEWILIVGLIIFGLIPGFIAVRNAGNATLATIGNILLEVIPNFTFSGFGIAGTGTGGAQATPLAQVGGAAYQSDVTRGFTSYEVAPTLLSTGVVGVKPVP</sequence>
<keyword evidence="1" id="KW-0812">Transmembrane</keyword>
<name>A0A225DZH2_9BACT</name>
<keyword evidence="3" id="KW-1185">Reference proteome</keyword>
<dbReference type="EMBL" id="NIDE01000002">
    <property type="protein sequence ID" value="OWK44974.1"/>
    <property type="molecule type" value="Genomic_DNA"/>
</dbReference>
<keyword evidence="1" id="KW-1133">Transmembrane helix</keyword>
<gene>
    <name evidence="2" type="ORF">FRUB_01305</name>
</gene>
<evidence type="ECO:0000256" key="1">
    <source>
        <dbReference type="SAM" id="Phobius"/>
    </source>
</evidence>
<dbReference type="Proteomes" id="UP000214646">
    <property type="component" value="Unassembled WGS sequence"/>
</dbReference>
<dbReference type="AlphaFoldDB" id="A0A225DZH2"/>